<keyword evidence="8 14" id="KW-0808">Transferase</keyword>
<dbReference type="InterPro" id="IPR049560">
    <property type="entry name" value="MeTrfase_RsmB-F_NOP2_cat"/>
</dbReference>
<dbReference type="PANTHER" id="PTHR22807">
    <property type="entry name" value="NOP2 YEAST -RELATED NOL1/NOP2/FMU SUN DOMAIN-CONTAINING"/>
    <property type="match status" value="1"/>
</dbReference>
<evidence type="ECO:0000256" key="11">
    <source>
        <dbReference type="ARBA" id="ARBA00030399"/>
    </source>
</evidence>
<evidence type="ECO:0000313" key="17">
    <source>
        <dbReference type="EMBL" id="WWR11703.1"/>
    </source>
</evidence>
<evidence type="ECO:0000256" key="8">
    <source>
        <dbReference type="ARBA" id="ARBA00022679"/>
    </source>
</evidence>
<evidence type="ECO:0000256" key="4">
    <source>
        <dbReference type="ARBA" id="ARBA00012140"/>
    </source>
</evidence>
<dbReference type="InterPro" id="IPR023267">
    <property type="entry name" value="RCMT"/>
</dbReference>
<dbReference type="SUPFAM" id="SSF53335">
    <property type="entry name" value="S-adenosyl-L-methionine-dependent methyltransferases"/>
    <property type="match status" value="1"/>
</dbReference>
<dbReference type="NCBIfam" id="TIGR00563">
    <property type="entry name" value="rsmB"/>
    <property type="match status" value="1"/>
</dbReference>
<dbReference type="GO" id="GO:0032259">
    <property type="term" value="P:methylation"/>
    <property type="evidence" value="ECO:0007669"/>
    <property type="project" value="UniProtKB-KW"/>
</dbReference>
<keyword evidence="6" id="KW-0698">rRNA processing</keyword>
<dbReference type="PRINTS" id="PR02008">
    <property type="entry name" value="RCMTFAMILY"/>
</dbReference>
<comment type="caution">
    <text evidence="14">Lacks conserved residue(s) required for the propagation of feature annotation.</text>
</comment>
<feature type="binding site" evidence="14">
    <location>
        <position position="267"/>
    </location>
    <ligand>
        <name>S-adenosyl-L-methionine</name>
        <dbReference type="ChEBI" id="CHEBI:59789"/>
    </ligand>
</feature>
<evidence type="ECO:0000256" key="3">
    <source>
        <dbReference type="ARBA" id="ARBA00007494"/>
    </source>
</evidence>
<dbReference type="EMBL" id="CP135137">
    <property type="protein sequence ID" value="WWR11703.1"/>
    <property type="molecule type" value="Genomic_DNA"/>
</dbReference>
<evidence type="ECO:0000256" key="9">
    <source>
        <dbReference type="ARBA" id="ARBA00022691"/>
    </source>
</evidence>
<feature type="binding site" evidence="14">
    <location>
        <position position="312"/>
    </location>
    <ligand>
        <name>S-adenosyl-L-methionine</name>
        <dbReference type="ChEBI" id="CHEBI:59789"/>
    </ligand>
</feature>
<proteinExistence type="inferred from homology"/>
<organism evidence="17 18">
    <name type="scientific">Candidatus Legionella polyplacis</name>
    <dbReference type="NCBI Taxonomy" id="2005262"/>
    <lineage>
        <taxon>Bacteria</taxon>
        <taxon>Pseudomonadati</taxon>
        <taxon>Pseudomonadota</taxon>
        <taxon>Gammaproteobacteria</taxon>
        <taxon>Legionellales</taxon>
        <taxon>Legionellaceae</taxon>
        <taxon>Legionella</taxon>
    </lineage>
</organism>
<feature type="domain" description="SAM-dependent MTase RsmB/NOP-type" evidence="16">
    <location>
        <begin position="153"/>
        <end position="423"/>
    </location>
</feature>
<comment type="catalytic activity">
    <reaction evidence="13">
        <text>cytidine(967) in 16S rRNA + S-adenosyl-L-methionine = 5-methylcytidine(967) in 16S rRNA + S-adenosyl-L-homocysteine + H(+)</text>
        <dbReference type="Rhea" id="RHEA:42748"/>
        <dbReference type="Rhea" id="RHEA-COMP:10219"/>
        <dbReference type="Rhea" id="RHEA-COMP:10220"/>
        <dbReference type="ChEBI" id="CHEBI:15378"/>
        <dbReference type="ChEBI" id="CHEBI:57856"/>
        <dbReference type="ChEBI" id="CHEBI:59789"/>
        <dbReference type="ChEBI" id="CHEBI:74483"/>
        <dbReference type="ChEBI" id="CHEBI:82748"/>
        <dbReference type="EC" id="2.1.1.176"/>
    </reaction>
</comment>
<comment type="similarity">
    <text evidence="3 14">Belongs to the class I-like SAM-binding methyltransferase superfamily. RsmB/NOP family.</text>
</comment>
<dbReference type="SUPFAM" id="SSF48013">
    <property type="entry name" value="NusB-like"/>
    <property type="match status" value="1"/>
</dbReference>
<dbReference type="Proteomes" id="UP001368618">
    <property type="component" value="Chromosome"/>
</dbReference>
<dbReference type="NCBIfam" id="NF008149">
    <property type="entry name" value="PRK10901.1"/>
    <property type="match status" value="1"/>
</dbReference>
<reference evidence="17" key="1">
    <citation type="submission" date="2023-09" db="EMBL/GenBank/DDBJ databases">
        <title>Genomes of two closely related lineages of the louse Polyplax serrata with different host specificities.</title>
        <authorList>
            <person name="Martinu J."/>
            <person name="Tarabai H."/>
            <person name="Stefka J."/>
            <person name="Hypsa V."/>
        </authorList>
    </citation>
    <scope>NUCLEOTIDE SEQUENCE [LARGE SCALE GENOMIC DNA]</scope>
    <source>
        <strain evidence="17">98ZLc_SE</strain>
    </source>
</reference>
<dbReference type="CDD" id="cd02440">
    <property type="entry name" value="AdoMet_MTases"/>
    <property type="match status" value="1"/>
</dbReference>
<evidence type="ECO:0000313" key="18">
    <source>
        <dbReference type="Proteomes" id="UP001368618"/>
    </source>
</evidence>
<dbReference type="InterPro" id="IPR035926">
    <property type="entry name" value="NusB-like_sf"/>
</dbReference>
<dbReference type="InterPro" id="IPR054728">
    <property type="entry name" value="RsmB-like_ferredoxin"/>
</dbReference>
<evidence type="ECO:0000256" key="2">
    <source>
        <dbReference type="ARBA" id="ARBA00004496"/>
    </source>
</evidence>
<dbReference type="InterPro" id="IPR006027">
    <property type="entry name" value="NusB_RsmB_TIM44"/>
</dbReference>
<evidence type="ECO:0000256" key="12">
    <source>
        <dbReference type="ARBA" id="ARBA00031088"/>
    </source>
</evidence>
<keyword evidence="10 14" id="KW-0694">RNA-binding</keyword>
<dbReference type="PROSITE" id="PS51686">
    <property type="entry name" value="SAM_MT_RSMB_NOP"/>
    <property type="match status" value="1"/>
</dbReference>
<dbReference type="PANTHER" id="PTHR22807:SF61">
    <property type="entry name" value="NOL1_NOP2_SUN FAMILY PROTEIN _ ANTITERMINATION NUSB DOMAIN-CONTAINING PROTEIN"/>
    <property type="match status" value="1"/>
</dbReference>
<comment type="function">
    <text evidence="1">Specifically methylates the cytosine at position 967 (m5C967) of 16S rRNA.</text>
</comment>
<dbReference type="Gene3D" id="1.10.940.10">
    <property type="entry name" value="NusB-like"/>
    <property type="match status" value="1"/>
</dbReference>
<sequence length="425" mass="49439">MNDFRLESYLVLLKVLKNKVTLNFLIKNKKISSLSKEICFGVCREYYRLNILINIFLRKRIRFIEVLIVLLIGIYQLRYMKRVSNYIVIKESLFLLDVINKSWAKSLVNAILRQYCLYVDKLYLENNNDFIFNHPNWYIQEIQKDWPLNWVQILKANDCHPPMSLRVNKIFISREKYLFFLREKNIDGFPHIYSSVGITLSKACSIKDLPYFQRGYVSVQDESAQIVISLLSLKPGLRVLDACCAPGGKLSHILETESRLLSCVAVDCNQKRLNKVKENLLRLQLKATLIKGNILNPKDWWDGKCFDRILLDVPCSATGVIRRCPDVKILRTKKEVLFMSSLQKCFLKTLWPLLGFNGILVYVTCSVLKKENEEVIKDFLENNKDCVLCKKDVFCGIDTGYGLQILPGINNQDGFFYSVLKKRNN</sequence>
<accession>A0ABZ2GW64</accession>
<dbReference type="PROSITE" id="PS01153">
    <property type="entry name" value="NOL1_NOP2_SUN"/>
    <property type="match status" value="1"/>
</dbReference>
<evidence type="ECO:0000256" key="10">
    <source>
        <dbReference type="ARBA" id="ARBA00022884"/>
    </source>
</evidence>
<evidence type="ECO:0000256" key="1">
    <source>
        <dbReference type="ARBA" id="ARBA00002724"/>
    </source>
</evidence>
<dbReference type="Pfam" id="PF01189">
    <property type="entry name" value="Methyltr_RsmB-F"/>
    <property type="match status" value="1"/>
</dbReference>
<evidence type="ECO:0000256" key="15">
    <source>
        <dbReference type="SAM" id="Phobius"/>
    </source>
</evidence>
<dbReference type="EC" id="2.1.1.176" evidence="4"/>
<dbReference type="InterPro" id="IPR018314">
    <property type="entry name" value="RsmB/NOL1/NOP2-like_CS"/>
</dbReference>
<comment type="subcellular location">
    <subcellularLocation>
        <location evidence="2">Cytoplasm</location>
    </subcellularLocation>
</comment>
<feature type="active site" description="Nucleophile" evidence="14">
    <location>
        <position position="365"/>
    </location>
</feature>
<keyword evidence="7 14" id="KW-0489">Methyltransferase</keyword>
<keyword evidence="15" id="KW-1133">Transmembrane helix</keyword>
<keyword evidence="9 14" id="KW-0949">S-adenosyl-L-methionine</keyword>
<gene>
    <name evidence="17" type="primary">rsmB</name>
    <name evidence="17" type="ORF">RQL39_00900</name>
</gene>
<dbReference type="InterPro" id="IPR001678">
    <property type="entry name" value="MeTrfase_RsmB-F_NOP2_dom"/>
</dbReference>
<evidence type="ECO:0000256" key="7">
    <source>
        <dbReference type="ARBA" id="ARBA00022603"/>
    </source>
</evidence>
<evidence type="ECO:0000256" key="6">
    <source>
        <dbReference type="ARBA" id="ARBA00022552"/>
    </source>
</evidence>
<dbReference type="Gene3D" id="3.30.70.1170">
    <property type="entry name" value="Sun protein, domain 3"/>
    <property type="match status" value="1"/>
</dbReference>
<dbReference type="GO" id="GO:0008168">
    <property type="term" value="F:methyltransferase activity"/>
    <property type="evidence" value="ECO:0007669"/>
    <property type="project" value="UniProtKB-KW"/>
</dbReference>
<name>A0ABZ2GW64_9GAMM</name>
<dbReference type="InterPro" id="IPR029063">
    <property type="entry name" value="SAM-dependent_MTases_sf"/>
</dbReference>
<feature type="binding site" evidence="14">
    <location>
        <begin position="243"/>
        <end position="249"/>
    </location>
    <ligand>
        <name>S-adenosyl-L-methionine</name>
        <dbReference type="ChEBI" id="CHEBI:59789"/>
    </ligand>
</feature>
<dbReference type="RefSeq" id="WP_338516223.1">
    <property type="nucleotide sequence ID" value="NZ_CP135137.1"/>
</dbReference>
<evidence type="ECO:0000256" key="14">
    <source>
        <dbReference type="PROSITE-ProRule" id="PRU01023"/>
    </source>
</evidence>
<keyword evidence="5" id="KW-0963">Cytoplasm</keyword>
<keyword evidence="18" id="KW-1185">Reference proteome</keyword>
<keyword evidence="15" id="KW-0472">Membrane</keyword>
<dbReference type="Gene3D" id="3.40.50.150">
    <property type="entry name" value="Vaccinia Virus protein VP39"/>
    <property type="match status" value="1"/>
</dbReference>
<dbReference type="InterPro" id="IPR004573">
    <property type="entry name" value="rRNA_ssu_MeTfrase_B"/>
</dbReference>
<protein>
    <recommendedName>
        <fullName evidence="4">16S rRNA (cytosine(967)-C(5))-methyltransferase</fullName>
        <ecNumber evidence="4">2.1.1.176</ecNumber>
    </recommendedName>
    <alternativeName>
        <fullName evidence="11">16S rRNA m5C967 methyltransferase</fullName>
    </alternativeName>
    <alternativeName>
        <fullName evidence="12">rRNA (cytosine-C(5)-)-methyltransferase RsmB</fullName>
    </alternativeName>
</protein>
<evidence type="ECO:0000259" key="16">
    <source>
        <dbReference type="PROSITE" id="PS51686"/>
    </source>
</evidence>
<keyword evidence="15" id="KW-0812">Transmembrane</keyword>
<evidence type="ECO:0000256" key="5">
    <source>
        <dbReference type="ARBA" id="ARBA00022490"/>
    </source>
</evidence>
<dbReference type="Pfam" id="PF22458">
    <property type="entry name" value="RsmF-B_ferredox"/>
    <property type="match status" value="1"/>
</dbReference>
<evidence type="ECO:0000256" key="13">
    <source>
        <dbReference type="ARBA" id="ARBA00047283"/>
    </source>
</evidence>
<feature type="transmembrane region" description="Helical" evidence="15">
    <location>
        <begin position="63"/>
        <end position="80"/>
    </location>
</feature>
<dbReference type="Pfam" id="PF01029">
    <property type="entry name" value="NusB"/>
    <property type="match status" value="1"/>
</dbReference>